<evidence type="ECO:0000259" key="4">
    <source>
        <dbReference type="Pfam" id="PF00501"/>
    </source>
</evidence>
<keyword evidence="1" id="KW-0436">Ligase</keyword>
<feature type="non-terminal residue" evidence="5">
    <location>
        <position position="576"/>
    </location>
</feature>
<evidence type="ECO:0000256" key="2">
    <source>
        <dbReference type="ARBA" id="ARBA00022832"/>
    </source>
</evidence>
<organism evidence="5">
    <name type="scientific">marine metagenome</name>
    <dbReference type="NCBI Taxonomy" id="408172"/>
    <lineage>
        <taxon>unclassified sequences</taxon>
        <taxon>metagenomes</taxon>
        <taxon>ecological metagenomes</taxon>
    </lineage>
</organism>
<dbReference type="GO" id="GO:0005783">
    <property type="term" value="C:endoplasmic reticulum"/>
    <property type="evidence" value="ECO:0007669"/>
    <property type="project" value="TreeGrafter"/>
</dbReference>
<protein>
    <recommendedName>
        <fullName evidence="4">AMP-dependent synthetase/ligase domain-containing protein</fullName>
    </recommendedName>
</protein>
<dbReference type="CDD" id="cd05907">
    <property type="entry name" value="VL_LC_FACS_like"/>
    <property type="match status" value="1"/>
</dbReference>
<sequence>MIHKTYQEGEDKMSYTPQLLINNKNDFPNESALSTKVNNEWQTFTWSKYYDFVIKISKSLVACGLKPGDKGSIYSYNRKEWFGCYSALQMINSASVGVYHTSSAPEVEWVVGNSDSKIIFVGNNPNDNDEKEKMPIHRLISVIDNLDQIETIVLMGEDIERLDHDKIITWDEFINKGKSINENSILDLMKTIEASDTSTLIYTSGTTGNPKGVELTNKNFEVELDSVLEVLKFNQGEKYVSWLPLAHVFGQLVDNHYWVRRAMHMHIVDSPLNTVDYAKEVQPHLFISVPRIYEKIYSNLKAAIDSKAILKIGLKIPGLSNVFKKKLKEAAGFSNSRFAISGAAPINPDILKLFQSLDIPLFEGYGMTENTAGITINYHGNNKIGSVGKCMPFFNIKIAEDGEVLIKGDNVMKGYYKNPEATNETIIDGWLHTGDVGEIDSDGYLSITGRKKEIYVSSSGKNVAPLVIEETMKSIPIVSQCFLVGDGLKYCSALITLDLGVILRDKLGIDPNQIPKDPYEQNQMIVDNGKNLSDYTDNKEVHAEISEEIDRLNLNFSNPEQIKKFSILPRDFSIDE</sequence>
<dbReference type="PROSITE" id="PS00455">
    <property type="entry name" value="AMP_BINDING"/>
    <property type="match status" value="1"/>
</dbReference>
<keyword evidence="2" id="KW-0276">Fatty acid metabolism</keyword>
<dbReference type="Gene3D" id="3.40.50.12780">
    <property type="entry name" value="N-terminal domain of ligase-like"/>
    <property type="match status" value="1"/>
</dbReference>
<feature type="domain" description="AMP-dependent synthetase/ligase" evidence="4">
    <location>
        <begin position="26"/>
        <end position="416"/>
    </location>
</feature>
<dbReference type="PANTHER" id="PTHR43272">
    <property type="entry name" value="LONG-CHAIN-FATTY-ACID--COA LIGASE"/>
    <property type="match status" value="1"/>
</dbReference>
<gene>
    <name evidence="5" type="ORF">METZ01_LOCUS115554</name>
</gene>
<evidence type="ECO:0000256" key="1">
    <source>
        <dbReference type="ARBA" id="ARBA00022598"/>
    </source>
</evidence>
<dbReference type="InterPro" id="IPR020845">
    <property type="entry name" value="AMP-binding_CS"/>
</dbReference>
<dbReference type="SUPFAM" id="SSF56801">
    <property type="entry name" value="Acetyl-CoA synthetase-like"/>
    <property type="match status" value="1"/>
</dbReference>
<dbReference type="Pfam" id="PF00501">
    <property type="entry name" value="AMP-binding"/>
    <property type="match status" value="1"/>
</dbReference>
<dbReference type="InterPro" id="IPR042099">
    <property type="entry name" value="ANL_N_sf"/>
</dbReference>
<dbReference type="InterPro" id="IPR000873">
    <property type="entry name" value="AMP-dep_synth/lig_dom"/>
</dbReference>
<dbReference type="GO" id="GO:0004467">
    <property type="term" value="F:long-chain fatty acid-CoA ligase activity"/>
    <property type="evidence" value="ECO:0007669"/>
    <property type="project" value="TreeGrafter"/>
</dbReference>
<dbReference type="GO" id="GO:0016020">
    <property type="term" value="C:membrane"/>
    <property type="evidence" value="ECO:0007669"/>
    <property type="project" value="TreeGrafter"/>
</dbReference>
<name>A0A381XDK6_9ZZZZ</name>
<dbReference type="PANTHER" id="PTHR43272:SF32">
    <property type="entry name" value="AMP-DEPENDENT SYNTHETASE_LIGASE DOMAIN-CONTAINING PROTEIN"/>
    <property type="match status" value="1"/>
</dbReference>
<reference evidence="5" key="1">
    <citation type="submission" date="2018-05" db="EMBL/GenBank/DDBJ databases">
        <authorList>
            <person name="Lanie J.A."/>
            <person name="Ng W.-L."/>
            <person name="Kazmierczak K.M."/>
            <person name="Andrzejewski T.M."/>
            <person name="Davidsen T.M."/>
            <person name="Wayne K.J."/>
            <person name="Tettelin H."/>
            <person name="Glass J.I."/>
            <person name="Rusch D."/>
            <person name="Podicherti R."/>
            <person name="Tsui H.-C.T."/>
            <person name="Winkler M.E."/>
        </authorList>
    </citation>
    <scope>NUCLEOTIDE SEQUENCE</scope>
</reference>
<proteinExistence type="predicted"/>
<evidence type="ECO:0000313" key="5">
    <source>
        <dbReference type="EMBL" id="SVA62700.1"/>
    </source>
</evidence>
<keyword evidence="3" id="KW-0443">Lipid metabolism</keyword>
<dbReference type="EMBL" id="UINC01014755">
    <property type="protein sequence ID" value="SVA62700.1"/>
    <property type="molecule type" value="Genomic_DNA"/>
</dbReference>
<accession>A0A381XDK6</accession>
<dbReference type="AlphaFoldDB" id="A0A381XDK6"/>
<evidence type="ECO:0000256" key="3">
    <source>
        <dbReference type="ARBA" id="ARBA00023098"/>
    </source>
</evidence>